<dbReference type="RefSeq" id="WP_152596789.1">
    <property type="nucleotide sequence ID" value="NZ_JGZI01000007.1"/>
</dbReference>
<accession>A0A087CIX1</accession>
<comment type="caution">
    <text evidence="1">The sequence shown here is derived from an EMBL/GenBank/DDBJ whole genome shotgun (WGS) entry which is preliminary data.</text>
</comment>
<protein>
    <submittedName>
        <fullName evidence="1">Uncharacterized protein</fullName>
    </submittedName>
</protein>
<gene>
    <name evidence="1" type="ORF">BPSY_0314</name>
</gene>
<proteinExistence type="predicted"/>
<dbReference type="GeneID" id="98301188"/>
<dbReference type="Proteomes" id="UP000029050">
    <property type="component" value="Unassembled WGS sequence"/>
</dbReference>
<name>A0A087CIX1_9BIFI</name>
<evidence type="ECO:0000313" key="2">
    <source>
        <dbReference type="Proteomes" id="UP000029050"/>
    </source>
</evidence>
<reference evidence="1 2" key="1">
    <citation type="submission" date="2014-03" db="EMBL/GenBank/DDBJ databases">
        <title>Genomics of Bifidobacteria.</title>
        <authorList>
            <person name="Ventura M."/>
            <person name="Milani C."/>
            <person name="Lugli G.A."/>
        </authorList>
    </citation>
    <scope>NUCLEOTIDE SEQUENCE [LARGE SCALE GENOMIC DNA]</scope>
    <source>
        <strain evidence="1 2">LMG 21775</strain>
    </source>
</reference>
<keyword evidence="2" id="KW-1185">Reference proteome</keyword>
<dbReference type="EMBL" id="JGZI01000007">
    <property type="protein sequence ID" value="KFI83221.1"/>
    <property type="molecule type" value="Genomic_DNA"/>
</dbReference>
<dbReference type="OrthoDB" id="2308880at2"/>
<dbReference type="AlphaFoldDB" id="A0A087CIX1"/>
<organism evidence="1 2">
    <name type="scientific">Bifidobacterium psychraerophilum</name>
    <dbReference type="NCBI Taxonomy" id="218140"/>
    <lineage>
        <taxon>Bacteria</taxon>
        <taxon>Bacillati</taxon>
        <taxon>Actinomycetota</taxon>
        <taxon>Actinomycetes</taxon>
        <taxon>Bifidobacteriales</taxon>
        <taxon>Bifidobacteriaceae</taxon>
        <taxon>Bifidobacterium</taxon>
    </lineage>
</organism>
<evidence type="ECO:0000313" key="1">
    <source>
        <dbReference type="EMBL" id="KFI83221.1"/>
    </source>
</evidence>
<sequence length="136" mass="16084">MDDLYQHLLKRHTGGRILVFDDFDRVKPERQEEAYKVFNIPNRSLPIVFVGDYDKLARNEDNYLQKIIDQKVVLPYVLHSSEIAKNVDLPQSIKDLFESEHRVIRELEHFLTIATEQLAEKFGQVQYEQQLLIICL</sequence>